<sequence>MQLSPSTPSSRTVLVTGGNRGIGLAISEQLLAQGHRVAVTHRGSGGPAGAFGVTCDVTNPKDVDRAFTAVEEAIGPVEVLVSNAGVTSDALLMRMREDQFHGVVDTNLFGAWRCARRATPAMLRARWGRMIFISSVSATSGTAGQANYAASKSALIGLARSITRELGPRNITANVVSPGWIDTEMTAVLSPSHRTEVIEQVPLGRAGTPEDVAGVVSWLAGEAGAYVSGAVIPVDGGLGMGC</sequence>
<dbReference type="Proteomes" id="UP000654471">
    <property type="component" value="Unassembled WGS sequence"/>
</dbReference>
<dbReference type="PANTHER" id="PTHR42879:SF2">
    <property type="entry name" value="3-OXOACYL-[ACYL-CARRIER-PROTEIN] REDUCTASE FABG"/>
    <property type="match status" value="1"/>
</dbReference>
<dbReference type="InterPro" id="IPR057326">
    <property type="entry name" value="KR_dom"/>
</dbReference>
<dbReference type="InterPro" id="IPR036291">
    <property type="entry name" value="NAD(P)-bd_dom_sf"/>
</dbReference>
<protein>
    <submittedName>
        <fullName evidence="3">3-oxoacyl-[ACP] reductase (MabA)</fullName>
    </submittedName>
</protein>
<proteinExistence type="inferred from homology"/>
<dbReference type="InterPro" id="IPR002347">
    <property type="entry name" value="SDR_fam"/>
</dbReference>
<dbReference type="InterPro" id="IPR050259">
    <property type="entry name" value="SDR"/>
</dbReference>
<organism evidence="3 4">
    <name type="scientific">Streptomyces albospinus</name>
    <dbReference type="NCBI Taxonomy" id="285515"/>
    <lineage>
        <taxon>Bacteria</taxon>
        <taxon>Bacillati</taxon>
        <taxon>Actinomycetota</taxon>
        <taxon>Actinomycetes</taxon>
        <taxon>Kitasatosporales</taxon>
        <taxon>Streptomycetaceae</taxon>
        <taxon>Streptomyces</taxon>
    </lineage>
</organism>
<dbReference type="SUPFAM" id="SSF51735">
    <property type="entry name" value="NAD(P)-binding Rossmann-fold domains"/>
    <property type="match status" value="1"/>
</dbReference>
<evidence type="ECO:0000256" key="1">
    <source>
        <dbReference type="ARBA" id="ARBA00006484"/>
    </source>
</evidence>
<dbReference type="PRINTS" id="PR00080">
    <property type="entry name" value="SDRFAMILY"/>
</dbReference>
<comment type="similarity">
    <text evidence="1">Belongs to the short-chain dehydrogenases/reductases (SDR) family.</text>
</comment>
<dbReference type="PANTHER" id="PTHR42879">
    <property type="entry name" value="3-OXOACYL-(ACYL-CARRIER-PROTEIN) REDUCTASE"/>
    <property type="match status" value="1"/>
</dbReference>
<reference evidence="4" key="1">
    <citation type="journal article" date="2019" name="Int. J. Syst. Evol. Microbiol.">
        <title>The Global Catalogue of Microorganisms (GCM) 10K type strain sequencing project: providing services to taxonomists for standard genome sequencing and annotation.</title>
        <authorList>
            <consortium name="The Broad Institute Genomics Platform"/>
            <consortium name="The Broad Institute Genome Sequencing Center for Infectious Disease"/>
            <person name="Wu L."/>
            <person name="Ma J."/>
        </authorList>
    </citation>
    <scope>NUCLEOTIDE SEQUENCE [LARGE SCALE GENOMIC DNA]</scope>
    <source>
        <strain evidence="4">JCM 3399</strain>
    </source>
</reference>
<dbReference type="EMBL" id="BMRP01000010">
    <property type="protein sequence ID" value="GGU65120.1"/>
    <property type="molecule type" value="Genomic_DNA"/>
</dbReference>
<feature type="domain" description="Ketoreductase" evidence="2">
    <location>
        <begin position="11"/>
        <end position="183"/>
    </location>
</feature>
<dbReference type="Pfam" id="PF13561">
    <property type="entry name" value="adh_short_C2"/>
    <property type="match status" value="1"/>
</dbReference>
<name>A0ABQ2V1W4_9ACTN</name>
<evidence type="ECO:0000313" key="4">
    <source>
        <dbReference type="Proteomes" id="UP000654471"/>
    </source>
</evidence>
<evidence type="ECO:0000313" key="3">
    <source>
        <dbReference type="EMBL" id="GGU65120.1"/>
    </source>
</evidence>
<gene>
    <name evidence="3" type="ORF">GCM10010211_32790</name>
</gene>
<keyword evidence="4" id="KW-1185">Reference proteome</keyword>
<comment type="caution">
    <text evidence="3">The sequence shown here is derived from an EMBL/GenBank/DDBJ whole genome shotgun (WGS) entry which is preliminary data.</text>
</comment>
<dbReference type="PRINTS" id="PR00081">
    <property type="entry name" value="GDHRDH"/>
</dbReference>
<accession>A0ABQ2V1W4</accession>
<dbReference type="SMART" id="SM00822">
    <property type="entry name" value="PKS_KR"/>
    <property type="match status" value="1"/>
</dbReference>
<dbReference type="Gene3D" id="3.40.50.720">
    <property type="entry name" value="NAD(P)-binding Rossmann-like Domain"/>
    <property type="match status" value="1"/>
</dbReference>
<dbReference type="NCBIfam" id="NF009466">
    <property type="entry name" value="PRK12826.1-2"/>
    <property type="match status" value="1"/>
</dbReference>
<evidence type="ECO:0000259" key="2">
    <source>
        <dbReference type="SMART" id="SM00822"/>
    </source>
</evidence>